<organism evidence="1 2">
    <name type="scientific">Vagococcus entomophilus</name>
    <dbReference type="NCBI Taxonomy" id="1160095"/>
    <lineage>
        <taxon>Bacteria</taxon>
        <taxon>Bacillati</taxon>
        <taxon>Bacillota</taxon>
        <taxon>Bacilli</taxon>
        <taxon>Lactobacillales</taxon>
        <taxon>Enterococcaceae</taxon>
        <taxon>Vagococcus</taxon>
    </lineage>
</organism>
<dbReference type="RefSeq" id="WP_126824765.1">
    <property type="nucleotide sequence ID" value="NZ_JBHLWU010000002.1"/>
</dbReference>
<reference evidence="1 2" key="1">
    <citation type="submission" date="2017-05" db="EMBL/GenBank/DDBJ databases">
        <title>Vagococcus spp. assemblies.</title>
        <authorList>
            <person name="Gulvik C.A."/>
        </authorList>
    </citation>
    <scope>NUCLEOTIDE SEQUENCE [LARGE SCALE GENOMIC DNA]</scope>
    <source>
        <strain evidence="1 2">DSM 24756</strain>
    </source>
</reference>
<evidence type="ECO:0000313" key="1">
    <source>
        <dbReference type="EMBL" id="RSU07158.1"/>
    </source>
</evidence>
<keyword evidence="2" id="KW-1185">Reference proteome</keyword>
<sequence length="173" mass="19787">MSEFYVSQPALSQNTRTLIKNSQGTPLFLMIGRFGTRGDVLSLYKMNGDLAASIKQTTFAPSASFDLYLGFEKVGSMRRIFNFPSDFYYIRQLNWAAVGNIPEHHYAIFHLHQKVMTMQEVLFSNGTYCELSIQDDQDAPLCICVAAVLNYWVLNRKKNFLKLGYRALHLDPL</sequence>
<accession>A0A430AGY8</accession>
<proteinExistence type="predicted"/>
<dbReference type="Proteomes" id="UP000288669">
    <property type="component" value="Unassembled WGS sequence"/>
</dbReference>
<dbReference type="InterPro" id="IPR025659">
    <property type="entry name" value="Tubby-like_C"/>
</dbReference>
<comment type="caution">
    <text evidence="1">The sequence shown here is derived from an EMBL/GenBank/DDBJ whole genome shotgun (WGS) entry which is preliminary data.</text>
</comment>
<dbReference type="SUPFAM" id="SSF54518">
    <property type="entry name" value="Tubby C-terminal domain-like"/>
    <property type="match status" value="1"/>
</dbReference>
<dbReference type="EMBL" id="NGJZ01000002">
    <property type="protein sequence ID" value="RSU07158.1"/>
    <property type="molecule type" value="Genomic_DNA"/>
</dbReference>
<gene>
    <name evidence="1" type="ORF">CBF30_07850</name>
</gene>
<protein>
    <submittedName>
        <fullName evidence="1">Uncharacterized protein</fullName>
    </submittedName>
</protein>
<name>A0A430AGY8_9ENTE</name>
<dbReference type="OrthoDB" id="2248181at2"/>
<dbReference type="AlphaFoldDB" id="A0A430AGY8"/>
<evidence type="ECO:0000313" key="2">
    <source>
        <dbReference type="Proteomes" id="UP000288669"/>
    </source>
</evidence>